<dbReference type="GeneID" id="42048348"/>
<keyword evidence="2" id="KW-1185">Reference proteome</keyword>
<organism evidence="1 2">
    <name type="scientific">Fusarium proliferatum (strain ET1)</name>
    <name type="common">Orchid endophyte fungus</name>
    <dbReference type="NCBI Taxonomy" id="1227346"/>
    <lineage>
        <taxon>Eukaryota</taxon>
        <taxon>Fungi</taxon>
        <taxon>Dikarya</taxon>
        <taxon>Ascomycota</taxon>
        <taxon>Pezizomycotina</taxon>
        <taxon>Sordariomycetes</taxon>
        <taxon>Hypocreomycetidae</taxon>
        <taxon>Hypocreales</taxon>
        <taxon>Nectriaceae</taxon>
        <taxon>Fusarium</taxon>
        <taxon>Fusarium fujikuroi species complex</taxon>
    </lineage>
</organism>
<sequence>MQAIAFLIGVDPCLVWIKAVTEADLLEPSERDISLRQSNTPKVRL</sequence>
<accession>A0A1L7V610</accession>
<evidence type="ECO:0000313" key="2">
    <source>
        <dbReference type="Proteomes" id="UP000183971"/>
    </source>
</evidence>
<protein>
    <submittedName>
        <fullName evidence="1">Uncharacterized protein</fullName>
    </submittedName>
</protein>
<dbReference type="EMBL" id="FJOF01000002">
    <property type="protein sequence ID" value="CZR36277.1"/>
    <property type="molecule type" value="Genomic_DNA"/>
</dbReference>
<dbReference type="Proteomes" id="UP000183971">
    <property type="component" value="Unassembled WGS sequence"/>
</dbReference>
<gene>
    <name evidence="1" type="ORF">FPRO_03463</name>
</gene>
<evidence type="ECO:0000313" key="1">
    <source>
        <dbReference type="EMBL" id="CZR36277.1"/>
    </source>
</evidence>
<proteinExistence type="predicted"/>
<dbReference type="RefSeq" id="XP_031076870.1">
    <property type="nucleotide sequence ID" value="XM_031226322.1"/>
</dbReference>
<reference evidence="2" key="1">
    <citation type="journal article" date="2016" name="Genome Biol. Evol.">
        <title>Comparative 'omics' of the Fusarium fujikuroi species complex highlights differences in genetic potential and metabolite synthesis.</title>
        <authorList>
            <person name="Niehaus E.-M."/>
            <person name="Muensterkoetter M."/>
            <person name="Proctor R.H."/>
            <person name="Brown D.W."/>
            <person name="Sharon A."/>
            <person name="Idan Y."/>
            <person name="Oren-Young L."/>
            <person name="Sieber C.M."/>
            <person name="Novak O."/>
            <person name="Pencik A."/>
            <person name="Tarkowska D."/>
            <person name="Hromadova K."/>
            <person name="Freeman S."/>
            <person name="Maymon M."/>
            <person name="Elazar M."/>
            <person name="Youssef S.A."/>
            <person name="El-Shabrawy E.S.M."/>
            <person name="Shalaby A.B.A."/>
            <person name="Houterman P."/>
            <person name="Brock N.L."/>
            <person name="Burkhardt I."/>
            <person name="Tsavkelova E.A."/>
            <person name="Dickschat J.S."/>
            <person name="Galuszka P."/>
            <person name="Gueldener U."/>
            <person name="Tudzynski B."/>
        </authorList>
    </citation>
    <scope>NUCLEOTIDE SEQUENCE [LARGE SCALE GENOMIC DNA]</scope>
    <source>
        <strain evidence="2">ET1</strain>
    </source>
</reference>
<dbReference type="VEuPathDB" id="FungiDB:FPRO_03463"/>
<name>A0A1L7V610_FUSPR</name>
<dbReference type="AlphaFoldDB" id="A0A1L7V610"/>
<comment type="caution">
    <text evidence="1">The sequence shown here is derived from an EMBL/GenBank/DDBJ whole genome shotgun (WGS) entry which is preliminary data.</text>
</comment>